<reference evidence="2 3" key="1">
    <citation type="journal article" name="Sci. Rep.">
        <title>Genome-scale phylogenetic analyses confirm Olpidium as the closest living zoosporic fungus to the non-flagellated, terrestrial fungi.</title>
        <authorList>
            <person name="Chang Y."/>
            <person name="Rochon D."/>
            <person name="Sekimoto S."/>
            <person name="Wang Y."/>
            <person name="Chovatia M."/>
            <person name="Sandor L."/>
            <person name="Salamov A."/>
            <person name="Grigoriev I.V."/>
            <person name="Stajich J.E."/>
            <person name="Spatafora J.W."/>
        </authorList>
    </citation>
    <scope>NUCLEOTIDE SEQUENCE [LARGE SCALE GENOMIC DNA]</scope>
    <source>
        <strain evidence="2">S191</strain>
    </source>
</reference>
<organism evidence="2 3">
    <name type="scientific">Olpidium bornovanus</name>
    <dbReference type="NCBI Taxonomy" id="278681"/>
    <lineage>
        <taxon>Eukaryota</taxon>
        <taxon>Fungi</taxon>
        <taxon>Fungi incertae sedis</taxon>
        <taxon>Olpidiomycota</taxon>
        <taxon>Olpidiomycotina</taxon>
        <taxon>Olpidiomycetes</taxon>
        <taxon>Olpidiales</taxon>
        <taxon>Olpidiaceae</taxon>
        <taxon>Olpidium</taxon>
    </lineage>
</organism>
<feature type="compositionally biased region" description="Basic and acidic residues" evidence="1">
    <location>
        <begin position="123"/>
        <end position="157"/>
    </location>
</feature>
<accession>A0A8H7ZVQ1</accession>
<evidence type="ECO:0000313" key="3">
    <source>
        <dbReference type="Proteomes" id="UP000673691"/>
    </source>
</evidence>
<feature type="region of interest" description="Disordered" evidence="1">
    <location>
        <begin position="221"/>
        <end position="244"/>
    </location>
</feature>
<sequence>PGPVFGRPSPAVEPRDDAGLRGVLGLLLPRCRRVQQGFLGRDDRVRRGRAGRDVGAPGGPVRRRIFPHAVGGARRALAPGLPLPAGRRPRGPHRGRGRPDRGRRRRGRAGARGPARAVRNHGRRTDRVVEEGQRRDMVPASRGGDRVPLHGAGDARRRSPAPIVVRRVGVRAAPVVRVRGPGRVVSGGAGGRPEVVRAERGERAGRDAGLGADRVGEQVAAAGAARFQGKAGSEREKRKKERKE</sequence>
<dbReference type="AlphaFoldDB" id="A0A8H7ZVQ1"/>
<feature type="compositionally biased region" description="Basic residues" evidence="1">
    <location>
        <begin position="87"/>
        <end position="109"/>
    </location>
</feature>
<evidence type="ECO:0000256" key="1">
    <source>
        <dbReference type="SAM" id="MobiDB-lite"/>
    </source>
</evidence>
<dbReference type="EMBL" id="JAEFCI010006104">
    <property type="protein sequence ID" value="KAG5459903.1"/>
    <property type="molecule type" value="Genomic_DNA"/>
</dbReference>
<proteinExistence type="predicted"/>
<protein>
    <submittedName>
        <fullName evidence="2">Uncharacterized protein</fullName>
    </submittedName>
</protein>
<name>A0A8H7ZVQ1_9FUNG</name>
<dbReference type="Proteomes" id="UP000673691">
    <property type="component" value="Unassembled WGS sequence"/>
</dbReference>
<feature type="region of interest" description="Disordered" evidence="1">
    <location>
        <begin position="70"/>
        <end position="157"/>
    </location>
</feature>
<evidence type="ECO:0000313" key="2">
    <source>
        <dbReference type="EMBL" id="KAG5459903.1"/>
    </source>
</evidence>
<feature type="non-terminal residue" evidence="2">
    <location>
        <position position="1"/>
    </location>
</feature>
<comment type="caution">
    <text evidence="2">The sequence shown here is derived from an EMBL/GenBank/DDBJ whole genome shotgun (WGS) entry which is preliminary data.</text>
</comment>
<feature type="compositionally biased region" description="Low complexity" evidence="1">
    <location>
        <begin position="221"/>
        <end position="231"/>
    </location>
</feature>
<keyword evidence="3" id="KW-1185">Reference proteome</keyword>
<gene>
    <name evidence="2" type="ORF">BJ554DRAFT_8119</name>
</gene>
<feature type="compositionally biased region" description="Low complexity" evidence="1">
    <location>
        <begin position="71"/>
        <end position="86"/>
    </location>
</feature>